<organism evidence="2 3">
    <name type="scientific">Enhygromyxa salina</name>
    <dbReference type="NCBI Taxonomy" id="215803"/>
    <lineage>
        <taxon>Bacteria</taxon>
        <taxon>Pseudomonadati</taxon>
        <taxon>Myxococcota</taxon>
        <taxon>Polyangia</taxon>
        <taxon>Nannocystales</taxon>
        <taxon>Nannocystaceae</taxon>
        <taxon>Enhygromyxa</taxon>
    </lineage>
</organism>
<protein>
    <recommendedName>
        <fullName evidence="1">B3/B4 tRNA-binding domain-containing protein</fullName>
    </recommendedName>
</protein>
<dbReference type="InterPro" id="IPR020825">
    <property type="entry name" value="Phe-tRNA_synthase-like_B3/B4"/>
</dbReference>
<dbReference type="RefSeq" id="WP_052546783.1">
    <property type="nucleotide sequence ID" value="NZ_JMCC02000009.1"/>
</dbReference>
<dbReference type="AlphaFoldDB" id="A0A0C2A5U2"/>
<reference evidence="2 3" key="1">
    <citation type="submission" date="2014-12" db="EMBL/GenBank/DDBJ databases">
        <title>Genome assembly of Enhygromyxa salina DSM 15201.</title>
        <authorList>
            <person name="Sharma G."/>
            <person name="Subramanian S."/>
        </authorList>
    </citation>
    <scope>NUCLEOTIDE SEQUENCE [LARGE SCALE GENOMIC DNA]</scope>
    <source>
        <strain evidence="2 3">DSM 15201</strain>
    </source>
</reference>
<sequence>MPDALPLTVADHPLLQLGVFVARFPEPLAALETPAWLSAGFALEFDEAPLPSADDTTRKAVRDLLRHGGFRPSGRSKPASEFLLGAASKAALGSINLAVDLCNVVSLHSGLPISVVDLDLISAPLRVDIAGPDSSYVFNPSGQEMRLDGLVCLHDAAGPCANPVKDSQRSKTHANTRATLCVVWGCTALSARVRAVLEWYRLLHARVGAETLCSGPLGLV</sequence>
<feature type="domain" description="B3/B4 tRNA-binding" evidence="1">
    <location>
        <begin position="77"/>
        <end position="183"/>
    </location>
</feature>
<dbReference type="Pfam" id="PF03483">
    <property type="entry name" value="B3_4"/>
    <property type="match status" value="1"/>
</dbReference>
<comment type="caution">
    <text evidence="2">The sequence shown here is derived from an EMBL/GenBank/DDBJ whole genome shotgun (WGS) entry which is preliminary data.</text>
</comment>
<dbReference type="Gene3D" id="3.50.40.10">
    <property type="entry name" value="Phenylalanyl-trna Synthetase, Chain B, domain 3"/>
    <property type="match status" value="1"/>
</dbReference>
<proteinExistence type="predicted"/>
<dbReference type="Proteomes" id="UP000031599">
    <property type="component" value="Unassembled WGS sequence"/>
</dbReference>
<evidence type="ECO:0000313" key="3">
    <source>
        <dbReference type="Proteomes" id="UP000031599"/>
    </source>
</evidence>
<dbReference type="GO" id="GO:0004826">
    <property type="term" value="F:phenylalanine-tRNA ligase activity"/>
    <property type="evidence" value="ECO:0007669"/>
    <property type="project" value="InterPro"/>
</dbReference>
<evidence type="ECO:0000259" key="1">
    <source>
        <dbReference type="Pfam" id="PF03483"/>
    </source>
</evidence>
<evidence type="ECO:0000313" key="2">
    <source>
        <dbReference type="EMBL" id="KIG18748.1"/>
    </source>
</evidence>
<dbReference type="SUPFAM" id="SSF56037">
    <property type="entry name" value="PheT/TilS domain"/>
    <property type="match status" value="1"/>
</dbReference>
<dbReference type="GO" id="GO:0003723">
    <property type="term" value="F:RNA binding"/>
    <property type="evidence" value="ECO:0007669"/>
    <property type="project" value="InterPro"/>
</dbReference>
<dbReference type="EMBL" id="JMCC02000009">
    <property type="protein sequence ID" value="KIG18748.1"/>
    <property type="molecule type" value="Genomic_DNA"/>
</dbReference>
<gene>
    <name evidence="2" type="ORF">DB30_07763</name>
</gene>
<dbReference type="InterPro" id="IPR005146">
    <property type="entry name" value="B3/B4_tRNA-bd"/>
</dbReference>
<name>A0A0C2A5U2_9BACT</name>
<accession>A0A0C2A5U2</accession>